<dbReference type="InterPro" id="IPR007627">
    <property type="entry name" value="RNA_pol_sigma70_r2"/>
</dbReference>
<keyword evidence="9" id="KW-1185">Reference proteome</keyword>
<dbReference type="InterPro" id="IPR013324">
    <property type="entry name" value="RNA_pol_sigma_r3/r4-like"/>
</dbReference>
<dbReference type="InterPro" id="IPR013325">
    <property type="entry name" value="RNA_pol_sigma_r2"/>
</dbReference>
<name>A0ABX8QX85_9ACTN</name>
<dbReference type="PANTHER" id="PTHR43133:SF8">
    <property type="entry name" value="RNA POLYMERASE SIGMA FACTOR HI_1459-RELATED"/>
    <property type="match status" value="1"/>
</dbReference>
<dbReference type="InterPro" id="IPR014284">
    <property type="entry name" value="RNA_pol_sigma-70_dom"/>
</dbReference>
<evidence type="ECO:0000256" key="3">
    <source>
        <dbReference type="ARBA" id="ARBA00023082"/>
    </source>
</evidence>
<evidence type="ECO:0000313" key="8">
    <source>
        <dbReference type="EMBL" id="QXJ23375.1"/>
    </source>
</evidence>
<dbReference type="Pfam" id="PF04542">
    <property type="entry name" value="Sigma70_r2"/>
    <property type="match status" value="1"/>
</dbReference>
<dbReference type="Pfam" id="PF08281">
    <property type="entry name" value="Sigma70_r4_2"/>
    <property type="match status" value="1"/>
</dbReference>
<evidence type="ECO:0000256" key="2">
    <source>
        <dbReference type="ARBA" id="ARBA00023015"/>
    </source>
</evidence>
<evidence type="ECO:0000313" key="9">
    <source>
        <dbReference type="Proteomes" id="UP001049518"/>
    </source>
</evidence>
<sequence>MTAAVIDPERAQELDDAGLIGLSLDEPEWFSVLFDRHGHRIHEYAARRLGAQAAEDIVAETFFAAFRRRHSYDRTRPLARPWLYGIATNLIARHRRTEERYYRVLQRTGEDPLAEPLDDAVLERVTAQQKEKLLAGALGRLSRGDRDVLLLIAWGDLTYEEVADALGLRVGTVRSRLHRARRKVRTALAEADPMTRKDGEQR</sequence>
<dbReference type="PANTHER" id="PTHR43133">
    <property type="entry name" value="RNA POLYMERASE ECF-TYPE SIGMA FACTO"/>
    <property type="match status" value="1"/>
</dbReference>
<evidence type="ECO:0000259" key="7">
    <source>
        <dbReference type="Pfam" id="PF08281"/>
    </source>
</evidence>
<keyword evidence="4" id="KW-0238">DNA-binding</keyword>
<dbReference type="Proteomes" id="UP001049518">
    <property type="component" value="Chromosome"/>
</dbReference>
<keyword evidence="3" id="KW-0731">Sigma factor</keyword>
<dbReference type="SUPFAM" id="SSF88659">
    <property type="entry name" value="Sigma3 and sigma4 domains of RNA polymerase sigma factors"/>
    <property type="match status" value="1"/>
</dbReference>
<dbReference type="Gene3D" id="1.10.10.10">
    <property type="entry name" value="Winged helix-like DNA-binding domain superfamily/Winged helix DNA-binding domain"/>
    <property type="match status" value="1"/>
</dbReference>
<evidence type="ECO:0000259" key="6">
    <source>
        <dbReference type="Pfam" id="PF04542"/>
    </source>
</evidence>
<dbReference type="InterPro" id="IPR039425">
    <property type="entry name" value="RNA_pol_sigma-70-like"/>
</dbReference>
<dbReference type="Gene3D" id="1.10.1740.10">
    <property type="match status" value="1"/>
</dbReference>
<feature type="domain" description="RNA polymerase sigma factor 70 region 4 type 2" evidence="7">
    <location>
        <begin position="134"/>
        <end position="183"/>
    </location>
</feature>
<proteinExistence type="inferred from homology"/>
<dbReference type="RefSeq" id="WP_231329060.1">
    <property type="nucleotide sequence ID" value="NZ_CP059572.1"/>
</dbReference>
<feature type="domain" description="RNA polymerase sigma-70 region 2" evidence="6">
    <location>
        <begin position="33"/>
        <end position="100"/>
    </location>
</feature>
<evidence type="ECO:0000256" key="4">
    <source>
        <dbReference type="ARBA" id="ARBA00023125"/>
    </source>
</evidence>
<protein>
    <submittedName>
        <fullName evidence="8">RNA polymerase sigma factor</fullName>
    </submittedName>
</protein>
<dbReference type="EMBL" id="CP059572">
    <property type="protein sequence ID" value="QXJ23375.1"/>
    <property type="molecule type" value="Genomic_DNA"/>
</dbReference>
<evidence type="ECO:0000256" key="1">
    <source>
        <dbReference type="ARBA" id="ARBA00010641"/>
    </source>
</evidence>
<comment type="similarity">
    <text evidence="1">Belongs to the sigma-70 factor family. ECF subfamily.</text>
</comment>
<dbReference type="NCBIfam" id="TIGR02937">
    <property type="entry name" value="sigma70-ECF"/>
    <property type="match status" value="1"/>
</dbReference>
<dbReference type="SUPFAM" id="SSF88946">
    <property type="entry name" value="Sigma2 domain of RNA polymerase sigma factors"/>
    <property type="match status" value="1"/>
</dbReference>
<dbReference type="InterPro" id="IPR013249">
    <property type="entry name" value="RNA_pol_sigma70_r4_t2"/>
</dbReference>
<gene>
    <name evidence="8" type="ORF">AGRA3207_004519</name>
</gene>
<keyword evidence="2" id="KW-0805">Transcription regulation</keyword>
<reference evidence="8" key="1">
    <citation type="submission" date="2020-07" db="EMBL/GenBank/DDBJ databases">
        <authorList>
            <person name="Tarantini F.S."/>
            <person name="Hong K.W."/>
            <person name="Chan K.G."/>
        </authorList>
    </citation>
    <scope>NUCLEOTIDE SEQUENCE</scope>
    <source>
        <strain evidence="8">32-07</strain>
    </source>
</reference>
<dbReference type="CDD" id="cd06171">
    <property type="entry name" value="Sigma70_r4"/>
    <property type="match status" value="1"/>
</dbReference>
<organism evidence="8 9">
    <name type="scientific">Actinomadura graeca</name>
    <dbReference type="NCBI Taxonomy" id="2750812"/>
    <lineage>
        <taxon>Bacteria</taxon>
        <taxon>Bacillati</taxon>
        <taxon>Actinomycetota</taxon>
        <taxon>Actinomycetes</taxon>
        <taxon>Streptosporangiales</taxon>
        <taxon>Thermomonosporaceae</taxon>
        <taxon>Actinomadura</taxon>
    </lineage>
</organism>
<accession>A0ABX8QX85</accession>
<dbReference type="InterPro" id="IPR036388">
    <property type="entry name" value="WH-like_DNA-bd_sf"/>
</dbReference>
<keyword evidence="5" id="KW-0804">Transcription</keyword>
<evidence type="ECO:0000256" key="5">
    <source>
        <dbReference type="ARBA" id="ARBA00023163"/>
    </source>
</evidence>